<evidence type="ECO:0000313" key="4">
    <source>
        <dbReference type="Proteomes" id="UP001152024"/>
    </source>
</evidence>
<accession>A0ABQ8R3K6</accession>
<sequence length="142" mass="15455">MATGDTNDDNNNNNNNGGFTFGSEPFAWALIPLFVILVLGLAATVIQVRRRRRRRGNQWPGSGPQAPASRGLRGGRTSNRRTPWHGTRSEEGLNELGQAPPPYDGKKETQDPLELRDLEAGNSPPGYPDEPPPAVVSDGRRS</sequence>
<reference evidence="3" key="1">
    <citation type="submission" date="2022-09" db="EMBL/GenBank/DDBJ databases">
        <title>Fusarium specimens isolated from Avocado Roots.</title>
        <authorList>
            <person name="Stajich J."/>
            <person name="Roper C."/>
            <person name="Heimlech-Rivalta G."/>
        </authorList>
    </citation>
    <scope>NUCLEOTIDE SEQUENCE</scope>
    <source>
        <strain evidence="3">CF00095</strain>
    </source>
</reference>
<gene>
    <name evidence="3" type="ORF">NW768_009353</name>
</gene>
<keyword evidence="2" id="KW-0472">Membrane</keyword>
<keyword evidence="2" id="KW-0812">Transmembrane</keyword>
<dbReference type="EMBL" id="JAOQBH010000015">
    <property type="protein sequence ID" value="KAJ4125012.1"/>
    <property type="molecule type" value="Genomic_DNA"/>
</dbReference>
<feature type="region of interest" description="Disordered" evidence="1">
    <location>
        <begin position="51"/>
        <end position="142"/>
    </location>
</feature>
<evidence type="ECO:0000256" key="1">
    <source>
        <dbReference type="SAM" id="MobiDB-lite"/>
    </source>
</evidence>
<proteinExistence type="predicted"/>
<feature type="compositionally biased region" description="Pro residues" evidence="1">
    <location>
        <begin position="125"/>
        <end position="134"/>
    </location>
</feature>
<comment type="caution">
    <text evidence="3">The sequence shown here is derived from an EMBL/GenBank/DDBJ whole genome shotgun (WGS) entry which is preliminary data.</text>
</comment>
<protein>
    <submittedName>
        <fullName evidence="3">Uncharacterized protein</fullName>
    </submittedName>
</protein>
<evidence type="ECO:0000256" key="2">
    <source>
        <dbReference type="SAM" id="Phobius"/>
    </source>
</evidence>
<feature type="transmembrane region" description="Helical" evidence="2">
    <location>
        <begin position="26"/>
        <end position="46"/>
    </location>
</feature>
<keyword evidence="4" id="KW-1185">Reference proteome</keyword>
<organism evidence="3 4">
    <name type="scientific">Fusarium equiseti</name>
    <name type="common">Fusarium scirpi</name>
    <dbReference type="NCBI Taxonomy" id="61235"/>
    <lineage>
        <taxon>Eukaryota</taxon>
        <taxon>Fungi</taxon>
        <taxon>Dikarya</taxon>
        <taxon>Ascomycota</taxon>
        <taxon>Pezizomycotina</taxon>
        <taxon>Sordariomycetes</taxon>
        <taxon>Hypocreomycetidae</taxon>
        <taxon>Hypocreales</taxon>
        <taxon>Nectriaceae</taxon>
        <taxon>Fusarium</taxon>
        <taxon>Fusarium incarnatum-equiseti species complex</taxon>
    </lineage>
</organism>
<dbReference type="Proteomes" id="UP001152024">
    <property type="component" value="Unassembled WGS sequence"/>
</dbReference>
<keyword evidence="2" id="KW-1133">Transmembrane helix</keyword>
<name>A0ABQ8R3K6_FUSEQ</name>
<feature type="compositionally biased region" description="Basic and acidic residues" evidence="1">
    <location>
        <begin position="104"/>
        <end position="119"/>
    </location>
</feature>
<evidence type="ECO:0000313" key="3">
    <source>
        <dbReference type="EMBL" id="KAJ4125012.1"/>
    </source>
</evidence>